<dbReference type="EMBL" id="JANFYS010000013">
    <property type="protein sequence ID" value="MCQ4770345.1"/>
    <property type="molecule type" value="Genomic_DNA"/>
</dbReference>
<reference evidence="1" key="1">
    <citation type="submission" date="2022-06" db="EMBL/GenBank/DDBJ databases">
        <title>Isolation of gut microbiota from human fecal samples.</title>
        <authorList>
            <person name="Pamer E.G."/>
            <person name="Barat B."/>
            <person name="Waligurski E."/>
            <person name="Medina S."/>
            <person name="Paddock L."/>
            <person name="Mostad J."/>
        </authorList>
    </citation>
    <scope>NUCLEOTIDE SEQUENCE</scope>
    <source>
        <strain evidence="1">DFI.9.91</strain>
    </source>
</reference>
<protein>
    <submittedName>
        <fullName evidence="1">Uncharacterized protein</fullName>
    </submittedName>
</protein>
<gene>
    <name evidence="1" type="ORF">NE579_07695</name>
</gene>
<proteinExistence type="predicted"/>
<evidence type="ECO:0000313" key="2">
    <source>
        <dbReference type="Proteomes" id="UP001204562"/>
    </source>
</evidence>
<dbReference type="Proteomes" id="UP001204562">
    <property type="component" value="Unassembled WGS sequence"/>
</dbReference>
<comment type="caution">
    <text evidence="1">The sequence shown here is derived from an EMBL/GenBank/DDBJ whole genome shotgun (WGS) entry which is preliminary data.</text>
</comment>
<sequence>MSGGRWNYTNDVLAHEILGYYFDVGCGLEGIEHDRYLKDAIHRNALADPEITGLVYDVFCLLHSYDWAESGDTDMDAYQRDVAAFKKRWFKKTRAAQIKEMIDICADNLKDDLYRAFGCESETKGEP</sequence>
<dbReference type="RefSeq" id="WP_256303835.1">
    <property type="nucleotide sequence ID" value="NZ_JANFYS010000013.1"/>
</dbReference>
<dbReference type="AlphaFoldDB" id="A0AAW5JT61"/>
<organism evidence="1 2">
    <name type="scientific">Intestinimonas massiliensis</name>
    <name type="common">ex Afouda et al. 2020</name>
    <dbReference type="NCBI Taxonomy" id="1673721"/>
    <lineage>
        <taxon>Bacteria</taxon>
        <taxon>Bacillati</taxon>
        <taxon>Bacillota</taxon>
        <taxon>Clostridia</taxon>
        <taxon>Eubacteriales</taxon>
        <taxon>Intestinimonas</taxon>
    </lineage>
</organism>
<accession>A0AAW5JT61</accession>
<name>A0AAW5JT61_9FIRM</name>
<evidence type="ECO:0000313" key="1">
    <source>
        <dbReference type="EMBL" id="MCQ4770345.1"/>
    </source>
</evidence>